<dbReference type="Gene3D" id="3.30.40.10">
    <property type="entry name" value="Zinc/RING finger domain, C3HC4 (zinc finger)"/>
    <property type="match status" value="1"/>
</dbReference>
<dbReference type="PROSITE" id="PS00518">
    <property type="entry name" value="ZF_RING_1"/>
    <property type="match status" value="1"/>
</dbReference>
<dbReference type="AlphaFoldDB" id="A0A9W4XBN5"/>
<dbReference type="PANTHER" id="PTHR12983:SF9">
    <property type="entry name" value="E3 UBIQUITIN-PROTEIN LIGASE RNF10"/>
    <property type="match status" value="1"/>
</dbReference>
<feature type="region of interest" description="Disordered" evidence="7">
    <location>
        <begin position="454"/>
        <end position="473"/>
    </location>
</feature>
<feature type="compositionally biased region" description="Basic residues" evidence="7">
    <location>
        <begin position="579"/>
        <end position="593"/>
    </location>
</feature>
<evidence type="ECO:0000256" key="3">
    <source>
        <dbReference type="ARBA" id="ARBA00022723"/>
    </source>
</evidence>
<keyword evidence="5" id="KW-0862">Zinc</keyword>
<dbReference type="PANTHER" id="PTHR12983">
    <property type="entry name" value="RING FINGER 10 FAMILY MEMBER"/>
    <property type="match status" value="1"/>
</dbReference>
<dbReference type="GO" id="GO:0005737">
    <property type="term" value="C:cytoplasm"/>
    <property type="evidence" value="ECO:0007669"/>
    <property type="project" value="UniProtKB-SubCell"/>
</dbReference>
<dbReference type="EMBL" id="CANTUO010000004">
    <property type="protein sequence ID" value="CAI5759661.1"/>
    <property type="molecule type" value="Genomic_DNA"/>
</dbReference>
<evidence type="ECO:0000256" key="5">
    <source>
        <dbReference type="ARBA" id="ARBA00022833"/>
    </source>
</evidence>
<dbReference type="Pfam" id="PF13445">
    <property type="entry name" value="zf-RING_UBOX"/>
    <property type="match status" value="1"/>
</dbReference>
<evidence type="ECO:0000256" key="2">
    <source>
        <dbReference type="ARBA" id="ARBA00022490"/>
    </source>
</evidence>
<dbReference type="InterPro" id="IPR017907">
    <property type="entry name" value="Znf_RING_CS"/>
</dbReference>
<keyword evidence="10" id="KW-1185">Reference proteome</keyword>
<feature type="region of interest" description="Disordered" evidence="7">
    <location>
        <begin position="564"/>
        <end position="593"/>
    </location>
</feature>
<evidence type="ECO:0000256" key="1">
    <source>
        <dbReference type="ARBA" id="ARBA00004496"/>
    </source>
</evidence>
<name>A0A9W4XBN5_9ASCO</name>
<protein>
    <recommendedName>
        <fullName evidence="8">RING-type domain-containing protein</fullName>
    </recommendedName>
</protein>
<evidence type="ECO:0000256" key="7">
    <source>
        <dbReference type="SAM" id="MobiDB-lite"/>
    </source>
</evidence>
<evidence type="ECO:0000313" key="10">
    <source>
        <dbReference type="Proteomes" id="UP001152885"/>
    </source>
</evidence>
<feature type="compositionally biased region" description="Basic and acidic residues" evidence="7">
    <location>
        <begin position="459"/>
        <end position="473"/>
    </location>
</feature>
<feature type="domain" description="RING-type" evidence="8">
    <location>
        <begin position="157"/>
        <end position="213"/>
    </location>
</feature>
<comment type="subcellular location">
    <subcellularLocation>
        <location evidence="1">Cytoplasm</location>
    </subcellularLocation>
</comment>
<dbReference type="SMART" id="SM00184">
    <property type="entry name" value="RING"/>
    <property type="match status" value="1"/>
</dbReference>
<evidence type="ECO:0000256" key="4">
    <source>
        <dbReference type="ARBA" id="ARBA00022771"/>
    </source>
</evidence>
<sequence>MTENSLNNIVKEDKSVFKSQPPVVNQPKKNYYKNGSNKAKKSYDHRNNIDSDINLTNELKYGKKNKKNQISINHLLDFKSYQDEHEHNRQQFKPRRGSHNKRPTTPKLNLTGMKFINVNYKFVVDYRKSYKIQEFDSNIPLNLEDIIRIIVPIGQSCPICLSVDLIAPRMITSCGHIICLKCVLSLLDTELPKNKKVEAPAIIEKYKECPLCNSIIRKHELKPVFINEIDERFDIPQTNHQVVLKLMFRSNSSIALPKQLAFSKSIPNIDQEEFIPYLRIFKGDLNYILSMYESEKQQILAQFNEEKEVYGDDMKLVNDAIEYIDKETKSWIDTLNSDVKEETVSNEELTASTFYFYQTGFGAGYYVLSPFDMKILKSTYNEYSNLPSTIIAKIESIKYEELNLELIKKYKYLSHLPMGTQIGFLECNWSNNEFINKNTWQLYKDDLIKRSQKSNKKFKREERNKKRAMSQEEFKTRQFYKQENGELDDDVSFYGKMGSLSIIDNRELLPSLSDSKTDHYHTTEDESIEYQRTVWGTKIPKGEPQPIIDSDDNNEWINEEMIKKAKEEMTKQEEESNGNKKKKKKKKLILLSS</sequence>
<accession>A0A9W4XBN5</accession>
<dbReference type="SUPFAM" id="SSF57850">
    <property type="entry name" value="RING/U-box"/>
    <property type="match status" value="1"/>
</dbReference>
<keyword evidence="4 6" id="KW-0863">Zinc-finger</keyword>
<evidence type="ECO:0000256" key="6">
    <source>
        <dbReference type="PROSITE-ProRule" id="PRU00175"/>
    </source>
</evidence>
<feature type="compositionally biased region" description="Basic residues" evidence="7">
    <location>
        <begin position="90"/>
        <end position="104"/>
    </location>
</feature>
<proteinExistence type="predicted"/>
<feature type="compositionally biased region" description="Basic and acidic residues" evidence="7">
    <location>
        <begin position="564"/>
        <end position="578"/>
    </location>
</feature>
<keyword evidence="2" id="KW-0963">Cytoplasm</keyword>
<dbReference type="OrthoDB" id="302966at2759"/>
<keyword evidence="3" id="KW-0479">Metal-binding</keyword>
<gene>
    <name evidence="9" type="ORF">CANVERA_P4172</name>
</gene>
<comment type="caution">
    <text evidence="9">The sequence shown here is derived from an EMBL/GenBank/DDBJ whole genome shotgun (WGS) entry which is preliminary data.</text>
</comment>
<feature type="region of interest" description="Disordered" evidence="7">
    <location>
        <begin position="13"/>
        <end position="48"/>
    </location>
</feature>
<dbReference type="GO" id="GO:0000976">
    <property type="term" value="F:transcription cis-regulatory region binding"/>
    <property type="evidence" value="ECO:0007669"/>
    <property type="project" value="TreeGrafter"/>
</dbReference>
<dbReference type="InterPro" id="IPR001841">
    <property type="entry name" value="Znf_RING"/>
</dbReference>
<evidence type="ECO:0000259" key="8">
    <source>
        <dbReference type="PROSITE" id="PS50089"/>
    </source>
</evidence>
<feature type="region of interest" description="Disordered" evidence="7">
    <location>
        <begin position="83"/>
        <end position="106"/>
    </location>
</feature>
<dbReference type="GO" id="GO:0008270">
    <property type="term" value="F:zinc ion binding"/>
    <property type="evidence" value="ECO:0007669"/>
    <property type="project" value="UniProtKB-KW"/>
</dbReference>
<dbReference type="PROSITE" id="PS50089">
    <property type="entry name" value="ZF_RING_2"/>
    <property type="match status" value="1"/>
</dbReference>
<dbReference type="InterPro" id="IPR039739">
    <property type="entry name" value="MAG2/RNF10"/>
</dbReference>
<dbReference type="InterPro" id="IPR013083">
    <property type="entry name" value="Znf_RING/FYVE/PHD"/>
</dbReference>
<dbReference type="Proteomes" id="UP001152885">
    <property type="component" value="Unassembled WGS sequence"/>
</dbReference>
<organism evidence="9 10">
    <name type="scientific">Candida verbasci</name>
    <dbReference type="NCBI Taxonomy" id="1227364"/>
    <lineage>
        <taxon>Eukaryota</taxon>
        <taxon>Fungi</taxon>
        <taxon>Dikarya</taxon>
        <taxon>Ascomycota</taxon>
        <taxon>Saccharomycotina</taxon>
        <taxon>Pichiomycetes</taxon>
        <taxon>Debaryomycetaceae</taxon>
        <taxon>Candida/Lodderomyces clade</taxon>
        <taxon>Candida</taxon>
    </lineage>
</organism>
<dbReference type="GO" id="GO:0045944">
    <property type="term" value="P:positive regulation of transcription by RNA polymerase II"/>
    <property type="evidence" value="ECO:0007669"/>
    <property type="project" value="TreeGrafter"/>
</dbReference>
<dbReference type="InterPro" id="IPR027370">
    <property type="entry name" value="Znf-RING_euk"/>
</dbReference>
<reference evidence="9" key="1">
    <citation type="submission" date="2022-12" db="EMBL/GenBank/DDBJ databases">
        <authorList>
            <person name="Brejova B."/>
        </authorList>
    </citation>
    <scope>NUCLEOTIDE SEQUENCE</scope>
</reference>
<evidence type="ECO:0000313" key="9">
    <source>
        <dbReference type="EMBL" id="CAI5759661.1"/>
    </source>
</evidence>